<proteinExistence type="predicted"/>
<dbReference type="AlphaFoldDB" id="A0A3M7LBE9"/>
<protein>
    <recommendedName>
        <fullName evidence="3">DUF4296 domain-containing protein</fullName>
    </recommendedName>
</protein>
<dbReference type="Proteomes" id="UP000267524">
    <property type="component" value="Unassembled WGS sequence"/>
</dbReference>
<organism evidence="1 2">
    <name type="scientific">Chryseobacterium nematophagum</name>
    <dbReference type="NCBI Taxonomy" id="2305228"/>
    <lineage>
        <taxon>Bacteria</taxon>
        <taxon>Pseudomonadati</taxon>
        <taxon>Bacteroidota</taxon>
        <taxon>Flavobacteriia</taxon>
        <taxon>Flavobacteriales</taxon>
        <taxon>Weeksellaceae</taxon>
        <taxon>Chryseobacterium group</taxon>
        <taxon>Chryseobacterium</taxon>
    </lineage>
</organism>
<sequence>MKKFFFIYFVFCLQFVFCQKISLRPIAPKSVSNTENIVKYLANQLKDRYVEKKDKGIYYDDLFRLNMINENYNLSLSQLDSLRNITMRNNSITASAMGSQFEIYINTVKRAPSKNNFDKIYEEEFKKNMRNYL</sequence>
<dbReference type="EMBL" id="QWIV01000014">
    <property type="protein sequence ID" value="RMZ58786.1"/>
    <property type="molecule type" value="Genomic_DNA"/>
</dbReference>
<evidence type="ECO:0000313" key="2">
    <source>
        <dbReference type="Proteomes" id="UP000267524"/>
    </source>
</evidence>
<evidence type="ECO:0008006" key="3">
    <source>
        <dbReference type="Google" id="ProtNLM"/>
    </source>
</evidence>
<name>A0A3M7LBE9_9FLAO</name>
<accession>A0A3M7LBE9</accession>
<comment type="caution">
    <text evidence="1">The sequence shown here is derived from an EMBL/GenBank/DDBJ whole genome shotgun (WGS) entry which is preliminary data.</text>
</comment>
<reference evidence="1 2" key="1">
    <citation type="submission" date="2018-08" db="EMBL/GenBank/DDBJ databases">
        <title>Chryseobacterium nematophagum: a novel matrix digesting pathogen of nematodes.</title>
        <authorList>
            <person name="Page A."/>
            <person name="Roberts M."/>
            <person name="Felix M.-A."/>
            <person name="Weir W."/>
        </authorList>
    </citation>
    <scope>NUCLEOTIDE SEQUENCE [LARGE SCALE GENOMIC DNA]</scope>
    <source>
        <strain evidence="1 2">JUb275</strain>
    </source>
</reference>
<evidence type="ECO:0000313" key="1">
    <source>
        <dbReference type="EMBL" id="RMZ58786.1"/>
    </source>
</evidence>
<keyword evidence="2" id="KW-1185">Reference proteome</keyword>
<gene>
    <name evidence="1" type="ORF">D1632_14475</name>
</gene>